<comment type="caution">
    <text evidence="1">The sequence shown here is derived from an EMBL/GenBank/DDBJ whole genome shotgun (WGS) entry which is preliminary data.</text>
</comment>
<protein>
    <submittedName>
        <fullName evidence="1">Uncharacterized protein</fullName>
    </submittedName>
</protein>
<dbReference type="AlphaFoldDB" id="A0A8X6V8S1"/>
<accession>A0A8X6V8S1</accession>
<dbReference type="EMBL" id="BMAU01021203">
    <property type="protein sequence ID" value="GFX98628.1"/>
    <property type="molecule type" value="Genomic_DNA"/>
</dbReference>
<name>A0A8X6V8S1_TRICX</name>
<gene>
    <name evidence="1" type="ORF">TNCV_1502061</name>
</gene>
<evidence type="ECO:0000313" key="2">
    <source>
        <dbReference type="Proteomes" id="UP000887159"/>
    </source>
</evidence>
<dbReference type="Proteomes" id="UP000887159">
    <property type="component" value="Unassembled WGS sequence"/>
</dbReference>
<organism evidence="1 2">
    <name type="scientific">Trichonephila clavipes</name>
    <name type="common">Golden silk orbweaver</name>
    <name type="synonym">Nephila clavipes</name>
    <dbReference type="NCBI Taxonomy" id="2585209"/>
    <lineage>
        <taxon>Eukaryota</taxon>
        <taxon>Metazoa</taxon>
        <taxon>Ecdysozoa</taxon>
        <taxon>Arthropoda</taxon>
        <taxon>Chelicerata</taxon>
        <taxon>Arachnida</taxon>
        <taxon>Araneae</taxon>
        <taxon>Araneomorphae</taxon>
        <taxon>Entelegynae</taxon>
        <taxon>Araneoidea</taxon>
        <taxon>Nephilidae</taxon>
        <taxon>Trichonephila</taxon>
    </lineage>
</organism>
<proteinExistence type="predicted"/>
<keyword evidence="2" id="KW-1185">Reference proteome</keyword>
<sequence>MGDESHSLYLESPLRFDTIFHRILIDELLHRNYPSNIIERDKKCRGVLVWEFIILVVSDLHIFDADSVNGTRYCNEDSSVHMCVFLEALWVCSSFSWTTMHHVIAQ</sequence>
<evidence type="ECO:0000313" key="1">
    <source>
        <dbReference type="EMBL" id="GFX98628.1"/>
    </source>
</evidence>
<reference evidence="1" key="1">
    <citation type="submission" date="2020-08" db="EMBL/GenBank/DDBJ databases">
        <title>Multicomponent nature underlies the extraordinary mechanical properties of spider dragline silk.</title>
        <authorList>
            <person name="Kono N."/>
            <person name="Nakamura H."/>
            <person name="Mori M."/>
            <person name="Yoshida Y."/>
            <person name="Ohtoshi R."/>
            <person name="Malay A.D."/>
            <person name="Moran D.A.P."/>
            <person name="Tomita M."/>
            <person name="Numata K."/>
            <person name="Arakawa K."/>
        </authorList>
    </citation>
    <scope>NUCLEOTIDE SEQUENCE</scope>
</reference>